<dbReference type="InterPro" id="IPR036047">
    <property type="entry name" value="F-box-like_dom_sf"/>
</dbReference>
<dbReference type="PANTHER" id="PTHR31111">
    <property type="entry name" value="BNAA05G37150D PROTEIN-RELATED"/>
    <property type="match status" value="1"/>
</dbReference>
<dbReference type="InParanoid" id="A0A5E4GC77"/>
<evidence type="ECO:0000259" key="3">
    <source>
        <dbReference type="Pfam" id="PF12937"/>
    </source>
</evidence>
<evidence type="ECO:0000313" key="4">
    <source>
        <dbReference type="EMBL" id="VVA37419.1"/>
    </source>
</evidence>
<protein>
    <submittedName>
        <fullName evidence="4">PREDICTED: F-box</fullName>
    </submittedName>
</protein>
<evidence type="ECO:0000256" key="1">
    <source>
        <dbReference type="SAM" id="SignalP"/>
    </source>
</evidence>
<keyword evidence="1" id="KW-0732">Signal</keyword>
<dbReference type="NCBIfam" id="TIGR01640">
    <property type="entry name" value="F_box_assoc_1"/>
    <property type="match status" value="1"/>
</dbReference>
<dbReference type="CDD" id="cd22157">
    <property type="entry name" value="F-box_AtFBW1-like"/>
    <property type="match status" value="1"/>
</dbReference>
<feature type="domain" description="F-box" evidence="3">
    <location>
        <begin position="49"/>
        <end position="87"/>
    </location>
</feature>
<feature type="signal peptide" evidence="1">
    <location>
        <begin position="1"/>
        <end position="30"/>
    </location>
</feature>
<evidence type="ECO:0000313" key="5">
    <source>
        <dbReference type="Proteomes" id="UP000327085"/>
    </source>
</evidence>
<dbReference type="InterPro" id="IPR013187">
    <property type="entry name" value="F-box-assoc_dom_typ3"/>
</dbReference>
<dbReference type="Pfam" id="PF12937">
    <property type="entry name" value="F-box-like"/>
    <property type="match status" value="1"/>
</dbReference>
<reference evidence="5" key="1">
    <citation type="journal article" date="2020" name="Plant J.">
        <title>Transposons played a major role in the diversification between the closely related almond and peach genomes: results from the almond genome sequence.</title>
        <authorList>
            <person name="Alioto T."/>
            <person name="Alexiou K.G."/>
            <person name="Bardil A."/>
            <person name="Barteri F."/>
            <person name="Castanera R."/>
            <person name="Cruz F."/>
            <person name="Dhingra A."/>
            <person name="Duval H."/>
            <person name="Fernandez I Marti A."/>
            <person name="Frias L."/>
            <person name="Galan B."/>
            <person name="Garcia J.L."/>
            <person name="Howad W."/>
            <person name="Gomez-Garrido J."/>
            <person name="Gut M."/>
            <person name="Julca I."/>
            <person name="Morata J."/>
            <person name="Puigdomenech P."/>
            <person name="Ribeca P."/>
            <person name="Rubio Cabetas M.J."/>
            <person name="Vlasova A."/>
            <person name="Wirthensohn M."/>
            <person name="Garcia-Mas J."/>
            <person name="Gabaldon T."/>
            <person name="Casacuberta J.M."/>
            <person name="Arus P."/>
        </authorList>
    </citation>
    <scope>NUCLEOTIDE SEQUENCE [LARGE SCALE GENOMIC DNA]</scope>
    <source>
        <strain evidence="5">cv. Texas</strain>
    </source>
</reference>
<name>A0A5E4GC77_PRUDU</name>
<feature type="chain" id="PRO_5022806646" evidence="1">
    <location>
        <begin position="31"/>
        <end position="463"/>
    </location>
</feature>
<dbReference type="OMA" id="ILMPHFI"/>
<dbReference type="AlphaFoldDB" id="A0A5E4GC77"/>
<organism evidence="4 5">
    <name type="scientific">Prunus dulcis</name>
    <name type="common">Almond</name>
    <name type="synonym">Amygdalus dulcis</name>
    <dbReference type="NCBI Taxonomy" id="3755"/>
    <lineage>
        <taxon>Eukaryota</taxon>
        <taxon>Viridiplantae</taxon>
        <taxon>Streptophyta</taxon>
        <taxon>Embryophyta</taxon>
        <taxon>Tracheophyta</taxon>
        <taxon>Spermatophyta</taxon>
        <taxon>Magnoliopsida</taxon>
        <taxon>eudicotyledons</taxon>
        <taxon>Gunneridae</taxon>
        <taxon>Pentapetalae</taxon>
        <taxon>rosids</taxon>
        <taxon>fabids</taxon>
        <taxon>Rosales</taxon>
        <taxon>Rosaceae</taxon>
        <taxon>Amygdaloideae</taxon>
        <taxon>Amygdaleae</taxon>
        <taxon>Prunus</taxon>
    </lineage>
</organism>
<dbReference type="InterPro" id="IPR017451">
    <property type="entry name" value="F-box-assoc_interact_dom"/>
</dbReference>
<dbReference type="PANTHER" id="PTHR31111:SF138">
    <property type="entry name" value="F-BOX ASSOCIATED DOMAIN-CONTAINING PROTEIN"/>
    <property type="match status" value="1"/>
</dbReference>
<dbReference type="Pfam" id="PF08268">
    <property type="entry name" value="FBA_3"/>
    <property type="match status" value="1"/>
</dbReference>
<evidence type="ECO:0000259" key="2">
    <source>
        <dbReference type="Pfam" id="PF08268"/>
    </source>
</evidence>
<accession>A0A5E4GC77</accession>
<dbReference type="SUPFAM" id="SSF81383">
    <property type="entry name" value="F-box domain"/>
    <property type="match status" value="1"/>
</dbReference>
<dbReference type="EMBL" id="CABIKO010000534">
    <property type="protein sequence ID" value="VVA37419.1"/>
    <property type="molecule type" value="Genomic_DNA"/>
</dbReference>
<proteinExistence type="predicted"/>
<dbReference type="Proteomes" id="UP000327085">
    <property type="component" value="Chromosome 1"/>
</dbReference>
<gene>
    <name evidence="4" type="ORF">ALMOND_2B002065</name>
</gene>
<feature type="domain" description="F-box associated beta-propeller type 3" evidence="2">
    <location>
        <begin position="171"/>
        <end position="433"/>
    </location>
</feature>
<sequence>MPSQQTLEYSISWFLFCLLARVQYSGLSMARESGPRKLVKSRYVYINTELPTEIIFNHILPRLPPEALMRCKYVCKSWSSLIRSPSFVTDFNDRNKSNTNFLFQKNTRLFSSKIEEQQGENNILIPTPIAQLPLPTRSKFLKRYPDLVEYILNPEPVAELSYLSRCEAFECHPNHVQSVHGLVCASSRCGPVFILNPSTQEPIELPYIIENYRLASATYKFGFSPLTNEYKVLQILSFGPNSGIDIRFNVFTLGRDSSWRPLQVDPTDLPFDALDQAYEIKNGRSTGCVCLNGAIHWIHETQKVIVVFDVKEETFRVVPLPEGFHPDIHGPYRFACHASVVEVEGCVGVFADNSLRQNRIVLWILKDYQNLVWVKETITAVMPIGEGYVKALGTIHTGELALALYFYENSPGFDDGPPKLLLYNMESKQYRILDFVFPNNMGVARGIPIKLIASYDNSIFPLK</sequence>
<dbReference type="FunCoup" id="A0A5E4GC77">
    <property type="interactions" value="58"/>
</dbReference>
<dbReference type="InterPro" id="IPR001810">
    <property type="entry name" value="F-box_dom"/>
</dbReference>
<dbReference type="Gramene" id="VVA37419">
    <property type="protein sequence ID" value="VVA37419"/>
    <property type="gene ID" value="Prudul26B002065"/>
</dbReference>
<dbReference type="Gene3D" id="1.20.1280.50">
    <property type="match status" value="1"/>
</dbReference>